<sequence length="80" mass="8990">MSICSLCNGFSDVQMTCKTCGGVLGDMGKVSDYFDDYSAYMEIDQLKVENGYPSDLANHQCIHLFYCSTCHSEELKQIQE</sequence>
<accession>A0A0B6AP21</accession>
<dbReference type="AlphaFoldDB" id="A0A0B6AP21"/>
<dbReference type="EMBL" id="CP009920">
    <property type="protein sequence ID" value="AJI25256.1"/>
    <property type="molecule type" value="Genomic_DNA"/>
</dbReference>
<dbReference type="HOGENOM" id="CLU_188988_0_0_9"/>
<protein>
    <submittedName>
        <fullName evidence="1">Uncharacterized protein</fullName>
    </submittedName>
</protein>
<dbReference type="KEGG" id="bmeg:BG04_2851"/>
<evidence type="ECO:0000313" key="2">
    <source>
        <dbReference type="Proteomes" id="UP000031829"/>
    </source>
</evidence>
<evidence type="ECO:0000313" key="1">
    <source>
        <dbReference type="EMBL" id="AJI25256.1"/>
    </source>
</evidence>
<name>A0A0B6AP21_PRIM2</name>
<organism evidence="1 2">
    <name type="scientific">Priestia megaterium (strain ATCC 14581 / DSM 32 / CCUG 1817 / JCM 2506 / NBRC 15308 / NCIMB 9376 / NCTC 10342 / NRRL B-14308 / VKM B-512 / Ford 19)</name>
    <name type="common">Bacillus megaterium</name>
    <dbReference type="NCBI Taxonomy" id="1348623"/>
    <lineage>
        <taxon>Bacteria</taxon>
        <taxon>Bacillati</taxon>
        <taxon>Bacillota</taxon>
        <taxon>Bacilli</taxon>
        <taxon>Bacillales</taxon>
        <taxon>Bacillaceae</taxon>
        <taxon>Priestia</taxon>
    </lineage>
</organism>
<dbReference type="Proteomes" id="UP000031829">
    <property type="component" value="Chromosome"/>
</dbReference>
<reference evidence="1 2" key="1">
    <citation type="journal article" date="2015" name="Genome Announc.">
        <title>Complete genome sequences for 35 biothreat assay-relevant bacillus species.</title>
        <authorList>
            <person name="Johnson S.L."/>
            <person name="Daligault H.E."/>
            <person name="Davenport K.W."/>
            <person name="Jaissle J."/>
            <person name="Frey K.G."/>
            <person name="Ladner J.T."/>
            <person name="Broomall S.M."/>
            <person name="Bishop-Lilly K.A."/>
            <person name="Bruce D.C."/>
            <person name="Gibbons H.S."/>
            <person name="Coyne S.R."/>
            <person name="Lo C.C."/>
            <person name="Meincke L."/>
            <person name="Munk A.C."/>
            <person name="Koroleva G.I."/>
            <person name="Rosenzweig C.N."/>
            <person name="Palacios G.F."/>
            <person name="Redden C.L."/>
            <person name="Minogue T.D."/>
            <person name="Chain P.S."/>
        </authorList>
    </citation>
    <scope>NUCLEOTIDE SEQUENCE [LARGE SCALE GENOMIC DNA]</scope>
    <source>
        <strain evidence="2">ATCC 14581 / DSM 32 / JCM 2506 / NBRC 15308 / NCIMB 9376 / NCTC 10342 / NRRL B-14308 / VKM B-512</strain>
    </source>
</reference>
<proteinExistence type="predicted"/>
<gene>
    <name evidence="1" type="ORF">BG04_2851</name>
</gene>